<reference evidence="2 3" key="1">
    <citation type="submission" date="2018-06" db="EMBL/GenBank/DDBJ databases">
        <authorList>
            <consortium name="Pathogen Informatics"/>
            <person name="Doyle S."/>
        </authorList>
    </citation>
    <scope>NUCLEOTIDE SEQUENCE [LARGE SCALE GENOMIC DNA]</scope>
    <source>
        <strain evidence="2 3">NCTC13076</strain>
    </source>
</reference>
<organism evidence="2 3">
    <name type="scientific">Peptoniphilus harei</name>
    <dbReference type="NCBI Taxonomy" id="54005"/>
    <lineage>
        <taxon>Bacteria</taxon>
        <taxon>Bacillati</taxon>
        <taxon>Bacillota</taxon>
        <taxon>Tissierellia</taxon>
        <taxon>Tissierellales</taxon>
        <taxon>Peptoniphilaceae</taxon>
        <taxon>Peptoniphilus</taxon>
    </lineage>
</organism>
<sequence length="97" mass="11147">MEKLKRRPTRNLRIQTSRTKTIQVDYEFQPSKAEGTPSELPQGVKDQLPKTVENLADGKSVPSPKEFTPVKDEVNKGTWTFEAWIKKLQKSMEQTNT</sequence>
<accession>A0A2X1XCA1</accession>
<dbReference type="InterPro" id="IPR041030">
    <property type="entry name" value="SHIRT"/>
</dbReference>
<evidence type="ECO:0000313" key="2">
    <source>
        <dbReference type="EMBL" id="SPY38523.1"/>
    </source>
</evidence>
<dbReference type="RefSeq" id="WP_218563570.1">
    <property type="nucleotide sequence ID" value="NZ_UATM01000021.1"/>
</dbReference>
<dbReference type="Proteomes" id="UP000250070">
    <property type="component" value="Unassembled WGS sequence"/>
</dbReference>
<gene>
    <name evidence="2" type="ORF">NCTC13076_00255</name>
</gene>
<dbReference type="EMBL" id="UATM01000021">
    <property type="protein sequence ID" value="SPY38523.1"/>
    <property type="molecule type" value="Genomic_DNA"/>
</dbReference>
<evidence type="ECO:0000259" key="1">
    <source>
        <dbReference type="Pfam" id="PF18655"/>
    </source>
</evidence>
<name>A0A2X1XCA1_9FIRM</name>
<protein>
    <recommendedName>
        <fullName evidence="1">SHIRT domain-containing protein</fullName>
    </recommendedName>
</protein>
<dbReference type="Pfam" id="PF18655">
    <property type="entry name" value="SHIRT"/>
    <property type="match status" value="1"/>
</dbReference>
<evidence type="ECO:0000313" key="3">
    <source>
        <dbReference type="Proteomes" id="UP000250070"/>
    </source>
</evidence>
<feature type="domain" description="SHIRT" evidence="1">
    <location>
        <begin position="23"/>
        <end position="93"/>
    </location>
</feature>
<dbReference type="AlphaFoldDB" id="A0A2X1XCA1"/>
<proteinExistence type="predicted"/>